<dbReference type="AlphaFoldDB" id="A0A4Y2U2B9"/>
<protein>
    <recommendedName>
        <fullName evidence="3">DUF4371 domain-containing protein</fullName>
    </recommendedName>
</protein>
<name>A0A4Y2U2B9_ARAVE</name>
<dbReference type="EMBL" id="BGPR01033278">
    <property type="protein sequence ID" value="GBO07149.1"/>
    <property type="molecule type" value="Genomic_DNA"/>
</dbReference>
<evidence type="ECO:0000313" key="1">
    <source>
        <dbReference type="EMBL" id="GBO07149.1"/>
    </source>
</evidence>
<dbReference type="OrthoDB" id="6437147at2759"/>
<dbReference type="PANTHER" id="PTHR45749">
    <property type="match status" value="1"/>
</dbReference>
<keyword evidence="2" id="KW-1185">Reference proteome</keyword>
<gene>
    <name evidence="1" type="ORF">AVEN_240282_1</name>
</gene>
<accession>A0A4Y2U2B9</accession>
<organism evidence="1 2">
    <name type="scientific">Araneus ventricosus</name>
    <name type="common">Orbweaver spider</name>
    <name type="synonym">Epeira ventricosa</name>
    <dbReference type="NCBI Taxonomy" id="182803"/>
    <lineage>
        <taxon>Eukaryota</taxon>
        <taxon>Metazoa</taxon>
        <taxon>Ecdysozoa</taxon>
        <taxon>Arthropoda</taxon>
        <taxon>Chelicerata</taxon>
        <taxon>Arachnida</taxon>
        <taxon>Araneae</taxon>
        <taxon>Araneomorphae</taxon>
        <taxon>Entelegynae</taxon>
        <taxon>Araneoidea</taxon>
        <taxon>Araneidae</taxon>
        <taxon>Araneus</taxon>
    </lineage>
</organism>
<proteinExistence type="predicted"/>
<dbReference type="PANTHER" id="PTHR45749:SF21">
    <property type="entry name" value="DUF4371 DOMAIN-CONTAINING PROTEIN"/>
    <property type="match status" value="1"/>
</dbReference>
<evidence type="ECO:0008006" key="3">
    <source>
        <dbReference type="Google" id="ProtNLM"/>
    </source>
</evidence>
<sequence>MKQHLDRCVESASHSSLSHRIQGELISALAKKVRKEIINFVKKAKYFTILLDCTPDVSHQLSVILRYVNVDESESLWERFGTLYNYVTKSLYAWDVLKRHVKDLPKPLSETMDESDKCEIGEYKLSAPQFLLALMHWNITRHGEDKSRNQSIGDNLIR</sequence>
<reference evidence="1 2" key="1">
    <citation type="journal article" date="2019" name="Sci. Rep.">
        <title>Orb-weaving spider Araneus ventricosus genome elucidates the spidroin gene catalogue.</title>
        <authorList>
            <person name="Kono N."/>
            <person name="Nakamura H."/>
            <person name="Ohtoshi R."/>
            <person name="Moran D.A.P."/>
            <person name="Shinohara A."/>
            <person name="Yoshida Y."/>
            <person name="Fujiwara M."/>
            <person name="Mori M."/>
            <person name="Tomita M."/>
            <person name="Arakawa K."/>
        </authorList>
    </citation>
    <scope>NUCLEOTIDE SEQUENCE [LARGE SCALE GENOMIC DNA]</scope>
</reference>
<comment type="caution">
    <text evidence="1">The sequence shown here is derived from an EMBL/GenBank/DDBJ whole genome shotgun (WGS) entry which is preliminary data.</text>
</comment>
<evidence type="ECO:0000313" key="2">
    <source>
        <dbReference type="Proteomes" id="UP000499080"/>
    </source>
</evidence>
<dbReference type="Proteomes" id="UP000499080">
    <property type="component" value="Unassembled WGS sequence"/>
</dbReference>